<dbReference type="Gene3D" id="1.10.150.130">
    <property type="match status" value="1"/>
</dbReference>
<evidence type="ECO:0000313" key="4">
    <source>
        <dbReference type="EMBL" id="TQL70392.1"/>
    </source>
</evidence>
<gene>
    <name evidence="4" type="ORF">FB381_4322</name>
</gene>
<sequence length="361" mass="38503">MNSTSPVLIDSYPHRGTPLTAEDVERIAAAITATHAATTRTVYASAWRRWERWCTHRGIAPLGEEGPGAGRRGADPVAVCAYLAETAADGLSAATVDLACSAIGYHHRCRDLTDPTATVAVRQVRRGLHRILGTAPRRPAHPVGPEEIGQLLAAIDRDSPVGARDAAVILLGFAGALRRSELANLTLADLEPKPGGLLLRLRRSKTDPDARGQVVGIAPGRHRDTDPITALDAWLAHRGPGQGPVFTSFRNGAPPLQPISGNVVTSVVKRYAEAAGLTGRITAHSLRAGHATTAAMAGVGIDRIAAQARHRRIDILIDRYIRPAQALHATSSRHLGCDRFAFVTRTMWSLCETSMLAGVLH</sequence>
<dbReference type="OrthoDB" id="9815875at2"/>
<evidence type="ECO:0000313" key="5">
    <source>
        <dbReference type="Proteomes" id="UP000320209"/>
    </source>
</evidence>
<dbReference type="GO" id="GO:0006310">
    <property type="term" value="P:DNA recombination"/>
    <property type="evidence" value="ECO:0007669"/>
    <property type="project" value="UniProtKB-KW"/>
</dbReference>
<proteinExistence type="predicted"/>
<dbReference type="Pfam" id="PF00589">
    <property type="entry name" value="Phage_integrase"/>
    <property type="match status" value="1"/>
</dbReference>
<dbReference type="GO" id="GO:0015074">
    <property type="term" value="P:DNA integration"/>
    <property type="evidence" value="ECO:0007669"/>
    <property type="project" value="InterPro"/>
</dbReference>
<keyword evidence="1" id="KW-0238">DNA-binding</keyword>
<dbReference type="AlphaFoldDB" id="A0A543ACS9"/>
<accession>A0A543ACS9</accession>
<dbReference type="RefSeq" id="WP_141782163.1">
    <property type="nucleotide sequence ID" value="NZ_VFOV01000001.1"/>
</dbReference>
<dbReference type="SUPFAM" id="SSF56349">
    <property type="entry name" value="DNA breaking-rejoining enzymes"/>
    <property type="match status" value="1"/>
</dbReference>
<dbReference type="InterPro" id="IPR002104">
    <property type="entry name" value="Integrase_catalytic"/>
</dbReference>
<reference evidence="4 5" key="1">
    <citation type="submission" date="2019-06" db="EMBL/GenBank/DDBJ databases">
        <title>Sequencing the genomes of 1000 actinobacteria strains.</title>
        <authorList>
            <person name="Klenk H.-P."/>
        </authorList>
    </citation>
    <scope>NUCLEOTIDE SEQUENCE [LARGE SCALE GENOMIC DNA]</scope>
    <source>
        <strain evidence="4 5">DSM 25218</strain>
    </source>
</reference>
<dbReference type="PANTHER" id="PTHR34605:SF3">
    <property type="entry name" value="P CELL-TYPE AGGLUTINATION PROTEIN MAP4-LIKE-RELATED"/>
    <property type="match status" value="1"/>
</dbReference>
<evidence type="ECO:0000256" key="2">
    <source>
        <dbReference type="ARBA" id="ARBA00023172"/>
    </source>
</evidence>
<evidence type="ECO:0000259" key="3">
    <source>
        <dbReference type="PROSITE" id="PS51898"/>
    </source>
</evidence>
<name>A0A543ACS9_9ACTN</name>
<dbReference type="InterPro" id="IPR052925">
    <property type="entry name" value="Phage_Integrase-like_Recomb"/>
</dbReference>
<evidence type="ECO:0000256" key="1">
    <source>
        <dbReference type="ARBA" id="ARBA00023125"/>
    </source>
</evidence>
<dbReference type="InterPro" id="IPR010998">
    <property type="entry name" value="Integrase_recombinase_N"/>
</dbReference>
<comment type="caution">
    <text evidence="4">The sequence shown here is derived from an EMBL/GenBank/DDBJ whole genome shotgun (WGS) entry which is preliminary data.</text>
</comment>
<dbReference type="Proteomes" id="UP000320209">
    <property type="component" value="Unassembled WGS sequence"/>
</dbReference>
<dbReference type="SUPFAM" id="SSF47823">
    <property type="entry name" value="lambda integrase-like, N-terminal domain"/>
    <property type="match status" value="1"/>
</dbReference>
<keyword evidence="5" id="KW-1185">Reference proteome</keyword>
<organism evidence="4 5">
    <name type="scientific">Nocardioides albertanoniae</name>
    <dbReference type="NCBI Taxonomy" id="1175486"/>
    <lineage>
        <taxon>Bacteria</taxon>
        <taxon>Bacillati</taxon>
        <taxon>Actinomycetota</taxon>
        <taxon>Actinomycetes</taxon>
        <taxon>Propionibacteriales</taxon>
        <taxon>Nocardioidaceae</taxon>
        <taxon>Nocardioides</taxon>
    </lineage>
</organism>
<dbReference type="GO" id="GO:0003677">
    <property type="term" value="F:DNA binding"/>
    <property type="evidence" value="ECO:0007669"/>
    <property type="project" value="UniProtKB-KW"/>
</dbReference>
<dbReference type="PROSITE" id="PS51898">
    <property type="entry name" value="TYR_RECOMBINASE"/>
    <property type="match status" value="1"/>
</dbReference>
<dbReference type="EMBL" id="VFOV01000001">
    <property type="protein sequence ID" value="TQL70392.1"/>
    <property type="molecule type" value="Genomic_DNA"/>
</dbReference>
<dbReference type="InterPro" id="IPR011010">
    <property type="entry name" value="DNA_brk_join_enz"/>
</dbReference>
<dbReference type="InterPro" id="IPR013762">
    <property type="entry name" value="Integrase-like_cat_sf"/>
</dbReference>
<dbReference type="Gene3D" id="1.10.443.10">
    <property type="entry name" value="Intergrase catalytic core"/>
    <property type="match status" value="1"/>
</dbReference>
<protein>
    <submittedName>
        <fullName evidence="4">Site-specific recombinase XerD</fullName>
    </submittedName>
</protein>
<keyword evidence="2" id="KW-0233">DNA recombination</keyword>
<feature type="domain" description="Tyr recombinase" evidence="3">
    <location>
        <begin position="138"/>
        <end position="334"/>
    </location>
</feature>
<dbReference type="PANTHER" id="PTHR34605">
    <property type="entry name" value="PHAGE_INTEGRASE DOMAIN-CONTAINING PROTEIN"/>
    <property type="match status" value="1"/>
</dbReference>